<organism evidence="3 4">
    <name type="scientific">Roseobacter denitrificans (strain ATCC 33942 / OCh 114)</name>
    <name type="common">Erythrobacter sp. (strain OCh 114)</name>
    <name type="synonym">Roseobacter denitrificans</name>
    <dbReference type="NCBI Taxonomy" id="375451"/>
    <lineage>
        <taxon>Bacteria</taxon>
        <taxon>Pseudomonadati</taxon>
        <taxon>Pseudomonadota</taxon>
        <taxon>Alphaproteobacteria</taxon>
        <taxon>Rhodobacterales</taxon>
        <taxon>Roseobacteraceae</taxon>
        <taxon>Roseobacter</taxon>
    </lineage>
</organism>
<dbReference type="RefSeq" id="WP_011655500.1">
    <property type="nucleotide sequence ID" value="NC_008387.1"/>
</dbReference>
<dbReference type="EMBL" id="CP000465">
    <property type="protein sequence ID" value="ABI93444.1"/>
    <property type="molecule type" value="Genomic_DNA"/>
</dbReference>
<evidence type="ECO:0000313" key="3">
    <source>
        <dbReference type="EMBL" id="ABI93444.1"/>
    </source>
</evidence>
<proteinExistence type="predicted"/>
<dbReference type="eggNOG" id="ENOG5031A1Z">
    <property type="taxonomic scope" value="Bacteria"/>
</dbReference>
<dbReference type="InterPro" id="IPR022472">
    <property type="entry name" value="VPLPA-CTERM"/>
</dbReference>
<accession>Q07GF5</accession>
<name>Q07GF5_ROSDO</name>
<keyword evidence="2" id="KW-0732">Signal</keyword>
<feature type="transmembrane region" description="Helical" evidence="1">
    <location>
        <begin position="199"/>
        <end position="218"/>
    </location>
</feature>
<feature type="chain" id="PRO_5004165741" description="VPLPA-CTERM sorting domain-containing protein" evidence="2">
    <location>
        <begin position="24"/>
        <end position="225"/>
    </location>
</feature>
<keyword evidence="1" id="KW-1133">Transmembrane helix</keyword>
<evidence type="ECO:0008006" key="5">
    <source>
        <dbReference type="Google" id="ProtNLM"/>
    </source>
</evidence>
<dbReference type="AlphaFoldDB" id="Q07GF5"/>
<keyword evidence="1" id="KW-0812">Transmembrane</keyword>
<gene>
    <name evidence="3" type="ordered locus">RD1_B0035</name>
</gene>
<dbReference type="NCBIfam" id="TIGR03370">
    <property type="entry name" value="VPLPA-CTERM"/>
    <property type="match status" value="1"/>
</dbReference>
<geneLocation type="plasmid" evidence="3 4">
    <name>pTB2</name>
</geneLocation>
<dbReference type="OrthoDB" id="7640644at2"/>
<dbReference type="HOGENOM" id="CLU_1293504_0_0_5"/>
<protein>
    <recommendedName>
        <fullName evidence="5">VPLPA-CTERM sorting domain-containing protein</fullName>
    </recommendedName>
</protein>
<reference evidence="3 4" key="1">
    <citation type="journal article" date="2007" name="J. Bacteriol.">
        <title>The complete genome sequence of Roseobacter denitrificans reveals a mixotrophic rather than photosynthetic metabolism.</title>
        <authorList>
            <person name="Swingley W.D."/>
            <person name="Sadekar S."/>
            <person name="Mastrian S.D."/>
            <person name="Matthies H.J."/>
            <person name="Hao J."/>
            <person name="Ramos H."/>
            <person name="Acharya C.R."/>
            <person name="Conrad A.L."/>
            <person name="Taylor H.L."/>
            <person name="Dejesa L.C."/>
            <person name="Shah M.K."/>
            <person name="O'huallachain M.E."/>
            <person name="Lince M.T."/>
            <person name="Blankenship R.E."/>
            <person name="Beatty J.T."/>
            <person name="Touchman J.W."/>
        </authorList>
    </citation>
    <scope>NUCLEOTIDE SEQUENCE [LARGE SCALE GENOMIC DNA]</scope>
    <source>
        <strain evidence="4">ATCC 33942 / OCh 114</strain>
        <plasmid evidence="3 4">pTB2</plasmid>
    </source>
</reference>
<evidence type="ECO:0000256" key="2">
    <source>
        <dbReference type="SAM" id="SignalP"/>
    </source>
</evidence>
<dbReference type="KEGG" id="rde:RD1_B0035"/>
<feature type="signal peptide" evidence="2">
    <location>
        <begin position="1"/>
        <end position="23"/>
    </location>
</feature>
<keyword evidence="3" id="KW-0614">Plasmid</keyword>
<sequence length="225" mass="23590">MKFSTTLMAAVFALGSAVTAANAATVVSGNVCEGGVPPVAGVCPADHNLGDFGTNFSKVVLDLDGDTTIWGGVAHRDNSSSRALRFVDNWTMNLGSKVFKATFNWQVKYTRTNPNFDGQIVVGDTLSGNTIVGGNSYGFTTGPKDSPVRTSGSIDLGNLTGDGLLFSVDPIFGQFTTTADRRTHEVGTWDLRLTEIAPVPLPASALLLVAGLGGLGAMRRFSRKS</sequence>
<evidence type="ECO:0000256" key="1">
    <source>
        <dbReference type="SAM" id="Phobius"/>
    </source>
</evidence>
<keyword evidence="1" id="KW-0472">Membrane</keyword>
<keyword evidence="4" id="KW-1185">Reference proteome</keyword>
<evidence type="ECO:0000313" key="4">
    <source>
        <dbReference type="Proteomes" id="UP000007029"/>
    </source>
</evidence>
<dbReference type="Proteomes" id="UP000007029">
    <property type="component" value="Plasmid pTB2"/>
</dbReference>